<dbReference type="PANTHER" id="PTHR43537:SF49">
    <property type="entry name" value="TRANSCRIPTIONAL REGULATORY PROTEIN"/>
    <property type="match status" value="1"/>
</dbReference>
<name>A0ABV6PBL9_9MICC</name>
<evidence type="ECO:0000259" key="4">
    <source>
        <dbReference type="PROSITE" id="PS50949"/>
    </source>
</evidence>
<dbReference type="SUPFAM" id="SSF46785">
    <property type="entry name" value="Winged helix' DNA-binding domain"/>
    <property type="match status" value="1"/>
</dbReference>
<dbReference type="EMBL" id="JBHLUB010000028">
    <property type="protein sequence ID" value="MFC0581991.1"/>
    <property type="molecule type" value="Genomic_DNA"/>
</dbReference>
<evidence type="ECO:0000313" key="5">
    <source>
        <dbReference type="EMBL" id="MFC0581991.1"/>
    </source>
</evidence>
<dbReference type="CDD" id="cd07377">
    <property type="entry name" value="WHTH_GntR"/>
    <property type="match status" value="1"/>
</dbReference>
<dbReference type="SMART" id="SM00895">
    <property type="entry name" value="FCD"/>
    <property type="match status" value="1"/>
</dbReference>
<dbReference type="Gene3D" id="1.10.10.10">
    <property type="entry name" value="Winged helix-like DNA-binding domain superfamily/Winged helix DNA-binding domain"/>
    <property type="match status" value="1"/>
</dbReference>
<dbReference type="Gene3D" id="1.20.120.530">
    <property type="entry name" value="GntR ligand-binding domain-like"/>
    <property type="match status" value="1"/>
</dbReference>
<accession>A0ABV6PBL9</accession>
<dbReference type="InterPro" id="IPR000524">
    <property type="entry name" value="Tscrpt_reg_HTH_GntR"/>
</dbReference>
<feature type="domain" description="HTH gntR-type" evidence="4">
    <location>
        <begin position="14"/>
        <end position="81"/>
    </location>
</feature>
<dbReference type="Proteomes" id="UP001589862">
    <property type="component" value="Unassembled WGS sequence"/>
</dbReference>
<keyword evidence="1" id="KW-0805">Transcription regulation</keyword>
<dbReference type="InterPro" id="IPR036390">
    <property type="entry name" value="WH_DNA-bd_sf"/>
</dbReference>
<gene>
    <name evidence="5" type="ORF">ACFFFR_06295</name>
</gene>
<dbReference type="RefSeq" id="WP_377458823.1">
    <property type="nucleotide sequence ID" value="NZ_JBHLUB010000028.1"/>
</dbReference>
<keyword evidence="3" id="KW-0804">Transcription</keyword>
<reference evidence="5 6" key="1">
    <citation type="submission" date="2024-09" db="EMBL/GenBank/DDBJ databases">
        <authorList>
            <person name="Sun Q."/>
            <person name="Mori K."/>
        </authorList>
    </citation>
    <scope>NUCLEOTIDE SEQUENCE [LARGE SCALE GENOMIC DNA]</scope>
    <source>
        <strain evidence="5 6">NCAIM B.02604</strain>
    </source>
</reference>
<evidence type="ECO:0000256" key="3">
    <source>
        <dbReference type="ARBA" id="ARBA00023163"/>
    </source>
</evidence>
<keyword evidence="6" id="KW-1185">Reference proteome</keyword>
<dbReference type="InterPro" id="IPR036388">
    <property type="entry name" value="WH-like_DNA-bd_sf"/>
</dbReference>
<dbReference type="PRINTS" id="PR00035">
    <property type="entry name" value="HTHGNTR"/>
</dbReference>
<dbReference type="InterPro" id="IPR008920">
    <property type="entry name" value="TF_FadR/GntR_C"/>
</dbReference>
<sequence>MSAIPPSQDTRAESLANAPLIERVRHFVLYGGHPVEASLSELALSQRFSVSRTPIREVLKQLENEGLVEVRPKVGTFIKVPTRSEIVDLFQLKESMEGLGASLMARSPSKSALDTLKRNVDASRRIVSTNEASVYANLVHEFHWTIILDSGNSKLVDHYSRLMNQLAYQSIVVETVSNPGRLSTSINEHQSVLEAIEAKDSIEAELAMRNHVHASSNAALMMPGLVERMRRNGS</sequence>
<dbReference type="SUPFAM" id="SSF48008">
    <property type="entry name" value="GntR ligand-binding domain-like"/>
    <property type="match status" value="1"/>
</dbReference>
<dbReference type="Pfam" id="PF00392">
    <property type="entry name" value="GntR"/>
    <property type="match status" value="1"/>
</dbReference>
<organism evidence="5 6">
    <name type="scientific">Micrococcoides hystricis</name>
    <dbReference type="NCBI Taxonomy" id="1572761"/>
    <lineage>
        <taxon>Bacteria</taxon>
        <taxon>Bacillati</taxon>
        <taxon>Actinomycetota</taxon>
        <taxon>Actinomycetes</taxon>
        <taxon>Micrococcales</taxon>
        <taxon>Micrococcaceae</taxon>
        <taxon>Micrococcoides</taxon>
    </lineage>
</organism>
<dbReference type="PANTHER" id="PTHR43537">
    <property type="entry name" value="TRANSCRIPTIONAL REGULATOR, GNTR FAMILY"/>
    <property type="match status" value="1"/>
</dbReference>
<evidence type="ECO:0000313" key="6">
    <source>
        <dbReference type="Proteomes" id="UP001589862"/>
    </source>
</evidence>
<evidence type="ECO:0000256" key="1">
    <source>
        <dbReference type="ARBA" id="ARBA00023015"/>
    </source>
</evidence>
<keyword evidence="2" id="KW-0238">DNA-binding</keyword>
<protein>
    <submittedName>
        <fullName evidence="5">GntR family transcriptional regulator</fullName>
    </submittedName>
</protein>
<proteinExistence type="predicted"/>
<dbReference type="SMART" id="SM00345">
    <property type="entry name" value="HTH_GNTR"/>
    <property type="match status" value="1"/>
</dbReference>
<comment type="caution">
    <text evidence="5">The sequence shown here is derived from an EMBL/GenBank/DDBJ whole genome shotgun (WGS) entry which is preliminary data.</text>
</comment>
<evidence type="ECO:0000256" key="2">
    <source>
        <dbReference type="ARBA" id="ARBA00023125"/>
    </source>
</evidence>
<dbReference type="PROSITE" id="PS50949">
    <property type="entry name" value="HTH_GNTR"/>
    <property type="match status" value="1"/>
</dbReference>
<dbReference type="Pfam" id="PF07729">
    <property type="entry name" value="FCD"/>
    <property type="match status" value="1"/>
</dbReference>
<dbReference type="InterPro" id="IPR011711">
    <property type="entry name" value="GntR_C"/>
</dbReference>